<sequence>MVLISRPTKRNYHLSFPVICIFTNVCTFFRSDFLYLGVCFWFDLLLFLFLIFSFVCFFQVRPR</sequence>
<reference evidence="2" key="1">
    <citation type="submission" date="2014-11" db="EMBL/GenBank/DDBJ databases">
        <authorList>
            <person name="Amaro Gonzalez C."/>
        </authorList>
    </citation>
    <scope>NUCLEOTIDE SEQUENCE</scope>
</reference>
<dbReference type="AlphaFoldDB" id="A0A0E9U2X2"/>
<evidence type="ECO:0000313" key="2">
    <source>
        <dbReference type="EMBL" id="JAH60234.1"/>
    </source>
</evidence>
<evidence type="ECO:0000256" key="1">
    <source>
        <dbReference type="SAM" id="Phobius"/>
    </source>
</evidence>
<keyword evidence="1" id="KW-0812">Transmembrane</keyword>
<keyword evidence="1" id="KW-1133">Transmembrane helix</keyword>
<keyword evidence="1" id="KW-0472">Membrane</keyword>
<feature type="transmembrane region" description="Helical" evidence="1">
    <location>
        <begin position="35"/>
        <end position="58"/>
    </location>
</feature>
<proteinExistence type="predicted"/>
<feature type="transmembrane region" description="Helical" evidence="1">
    <location>
        <begin position="12"/>
        <end position="29"/>
    </location>
</feature>
<dbReference type="EMBL" id="GBXM01048343">
    <property type="protein sequence ID" value="JAH60234.1"/>
    <property type="molecule type" value="Transcribed_RNA"/>
</dbReference>
<protein>
    <submittedName>
        <fullName evidence="2">Uncharacterized protein</fullName>
    </submittedName>
</protein>
<name>A0A0E9U2X2_ANGAN</name>
<organism evidence="2">
    <name type="scientific">Anguilla anguilla</name>
    <name type="common">European freshwater eel</name>
    <name type="synonym">Muraena anguilla</name>
    <dbReference type="NCBI Taxonomy" id="7936"/>
    <lineage>
        <taxon>Eukaryota</taxon>
        <taxon>Metazoa</taxon>
        <taxon>Chordata</taxon>
        <taxon>Craniata</taxon>
        <taxon>Vertebrata</taxon>
        <taxon>Euteleostomi</taxon>
        <taxon>Actinopterygii</taxon>
        <taxon>Neopterygii</taxon>
        <taxon>Teleostei</taxon>
        <taxon>Anguilliformes</taxon>
        <taxon>Anguillidae</taxon>
        <taxon>Anguilla</taxon>
    </lineage>
</organism>
<accession>A0A0E9U2X2</accession>
<reference evidence="2" key="2">
    <citation type="journal article" date="2015" name="Fish Shellfish Immunol.">
        <title>Early steps in the European eel (Anguilla anguilla)-Vibrio vulnificus interaction in the gills: Role of the RtxA13 toxin.</title>
        <authorList>
            <person name="Callol A."/>
            <person name="Pajuelo D."/>
            <person name="Ebbesson L."/>
            <person name="Teles M."/>
            <person name="MacKenzie S."/>
            <person name="Amaro C."/>
        </authorList>
    </citation>
    <scope>NUCLEOTIDE SEQUENCE</scope>
</reference>